<feature type="compositionally biased region" description="Basic and acidic residues" evidence="1">
    <location>
        <begin position="186"/>
        <end position="199"/>
    </location>
</feature>
<name>A0A166E2Z2_9AGAM</name>
<evidence type="ECO:0000256" key="2">
    <source>
        <dbReference type="SAM" id="Phobius"/>
    </source>
</evidence>
<evidence type="ECO:0000313" key="4">
    <source>
        <dbReference type="Proteomes" id="UP000076532"/>
    </source>
</evidence>
<feature type="transmembrane region" description="Helical" evidence="2">
    <location>
        <begin position="6"/>
        <end position="25"/>
    </location>
</feature>
<evidence type="ECO:0008006" key="5">
    <source>
        <dbReference type="Google" id="ProtNLM"/>
    </source>
</evidence>
<keyword evidence="2" id="KW-0472">Membrane</keyword>
<accession>A0A166E2Z2</accession>
<evidence type="ECO:0000256" key="1">
    <source>
        <dbReference type="SAM" id="MobiDB-lite"/>
    </source>
</evidence>
<feature type="transmembrane region" description="Helical" evidence="2">
    <location>
        <begin position="79"/>
        <end position="100"/>
    </location>
</feature>
<evidence type="ECO:0000313" key="3">
    <source>
        <dbReference type="EMBL" id="KZP15339.1"/>
    </source>
</evidence>
<keyword evidence="4" id="KW-1185">Reference proteome</keyword>
<dbReference type="AlphaFoldDB" id="A0A166E2Z2"/>
<protein>
    <recommendedName>
        <fullName evidence="5">CSC1/OSCA1-like 7TM region domain-containing protein</fullName>
    </recommendedName>
</protein>
<reference evidence="3 4" key="1">
    <citation type="journal article" date="2016" name="Mol. Biol. Evol.">
        <title>Comparative Genomics of Early-Diverging Mushroom-Forming Fungi Provides Insights into the Origins of Lignocellulose Decay Capabilities.</title>
        <authorList>
            <person name="Nagy L.G."/>
            <person name="Riley R."/>
            <person name="Tritt A."/>
            <person name="Adam C."/>
            <person name="Daum C."/>
            <person name="Floudas D."/>
            <person name="Sun H."/>
            <person name="Yadav J.S."/>
            <person name="Pangilinan J."/>
            <person name="Larsson K.H."/>
            <person name="Matsuura K."/>
            <person name="Barry K."/>
            <person name="Labutti K."/>
            <person name="Kuo R."/>
            <person name="Ohm R.A."/>
            <person name="Bhattacharya S.S."/>
            <person name="Shirouzu T."/>
            <person name="Yoshinaga Y."/>
            <person name="Martin F.M."/>
            <person name="Grigoriev I.V."/>
            <person name="Hibbett D.S."/>
        </authorList>
    </citation>
    <scope>NUCLEOTIDE SEQUENCE [LARGE SCALE GENOMIC DNA]</scope>
    <source>
        <strain evidence="3 4">CBS 109695</strain>
    </source>
</reference>
<keyword evidence="2" id="KW-1133">Transmembrane helix</keyword>
<keyword evidence="2" id="KW-0812">Transmembrane</keyword>
<dbReference type="OrthoDB" id="3207585at2759"/>
<gene>
    <name evidence="3" type="ORF">FIBSPDRAFT_958993</name>
</gene>
<organism evidence="3 4">
    <name type="scientific">Athelia psychrophila</name>
    <dbReference type="NCBI Taxonomy" id="1759441"/>
    <lineage>
        <taxon>Eukaryota</taxon>
        <taxon>Fungi</taxon>
        <taxon>Dikarya</taxon>
        <taxon>Basidiomycota</taxon>
        <taxon>Agaricomycotina</taxon>
        <taxon>Agaricomycetes</taxon>
        <taxon>Agaricomycetidae</taxon>
        <taxon>Atheliales</taxon>
        <taxon>Atheliaceae</taxon>
        <taxon>Athelia</taxon>
    </lineage>
</organism>
<feature type="transmembrane region" description="Helical" evidence="2">
    <location>
        <begin position="112"/>
        <end position="129"/>
    </location>
</feature>
<feature type="compositionally biased region" description="Polar residues" evidence="1">
    <location>
        <begin position="208"/>
        <end position="222"/>
    </location>
</feature>
<proteinExistence type="predicted"/>
<feature type="compositionally biased region" description="Low complexity" evidence="1">
    <location>
        <begin position="167"/>
        <end position="180"/>
    </location>
</feature>
<feature type="transmembrane region" description="Helical" evidence="2">
    <location>
        <begin position="37"/>
        <end position="59"/>
    </location>
</feature>
<sequence length="259" mass="28214">MAVTLILHYIKLTLLGFTPRSIYGLEYGARYVVLGTLFPGTNLLVVIGLGYSIIAPYLFLWVLEQPASSETGGLCFPKAINHVLVGLCVRQVLLAAPFFLAAKGKPTPIPEGTLMIVLIIVMAIFQSMINNSYGPLLHSLPLSLVDRIEARARWRFRTSSKKHAVIGVRSGSGSVSSSGGNNNTARAERESAVDGREDCGGEGALLANATNTGYAQPYSFQGNDREEHQQQAHAYPPSSSQYSNKDEDEQDMKRSEEHD</sequence>
<dbReference type="Proteomes" id="UP000076532">
    <property type="component" value="Unassembled WGS sequence"/>
</dbReference>
<dbReference type="EMBL" id="KV417606">
    <property type="protein sequence ID" value="KZP15339.1"/>
    <property type="molecule type" value="Genomic_DNA"/>
</dbReference>
<feature type="region of interest" description="Disordered" evidence="1">
    <location>
        <begin position="167"/>
        <end position="259"/>
    </location>
</feature>